<dbReference type="AlphaFoldDB" id="X1DJ13"/>
<comment type="caution">
    <text evidence="1">The sequence shown here is derived from an EMBL/GenBank/DDBJ whole genome shotgun (WGS) entry which is preliminary data.</text>
</comment>
<feature type="non-terminal residue" evidence="1">
    <location>
        <position position="1"/>
    </location>
</feature>
<reference evidence="1" key="1">
    <citation type="journal article" date="2014" name="Front. Microbiol.">
        <title>High frequency of phylogenetically diverse reductive dehalogenase-homologous genes in deep subseafloor sedimentary metagenomes.</title>
        <authorList>
            <person name="Kawai M."/>
            <person name="Futagami T."/>
            <person name="Toyoda A."/>
            <person name="Takaki Y."/>
            <person name="Nishi S."/>
            <person name="Hori S."/>
            <person name="Arai W."/>
            <person name="Tsubouchi T."/>
            <person name="Morono Y."/>
            <person name="Uchiyama I."/>
            <person name="Ito T."/>
            <person name="Fujiyama A."/>
            <person name="Inagaki F."/>
            <person name="Takami H."/>
        </authorList>
    </citation>
    <scope>NUCLEOTIDE SEQUENCE</scope>
    <source>
        <strain evidence="1">Expedition CK06-06</strain>
    </source>
</reference>
<gene>
    <name evidence="1" type="ORF">S01H4_38263</name>
</gene>
<evidence type="ECO:0000313" key="1">
    <source>
        <dbReference type="EMBL" id="GAH04979.1"/>
    </source>
</evidence>
<dbReference type="EMBL" id="BART01020624">
    <property type="protein sequence ID" value="GAH04979.1"/>
    <property type="molecule type" value="Genomic_DNA"/>
</dbReference>
<protein>
    <submittedName>
        <fullName evidence="1">Uncharacterized protein</fullName>
    </submittedName>
</protein>
<accession>X1DJ13</accession>
<organism evidence="1">
    <name type="scientific">marine sediment metagenome</name>
    <dbReference type="NCBI Taxonomy" id="412755"/>
    <lineage>
        <taxon>unclassified sequences</taxon>
        <taxon>metagenomes</taxon>
        <taxon>ecological metagenomes</taxon>
    </lineage>
</organism>
<sequence>LTVKHHADVATLPYTWHYVSNEGPLSPKTPLMGWRGKYPRLTSINFADFLLESYPAEVTTAGFGCTMFSRKVFRKPFELDGGKWCTDGVFGDRVKEENLKVLVDNRMFVQHICCKSCFKKGYGEYSENWNIQEEINKALKYKNVTINVVKKN</sequence>
<name>X1DJ13_9ZZZZ</name>
<proteinExistence type="predicted"/>